<dbReference type="EMBL" id="GL377579">
    <property type="protein sequence ID" value="EFJ28356.1"/>
    <property type="molecule type" value="Genomic_DNA"/>
</dbReference>
<dbReference type="eggNOG" id="ENOG502QQIG">
    <property type="taxonomic scope" value="Eukaryota"/>
</dbReference>
<dbReference type="PANTHER" id="PTHR46604">
    <property type="entry name" value="PROTEIN MID1-COMPLEMENTING ACTIVITY 1"/>
    <property type="match status" value="1"/>
</dbReference>
<keyword evidence="4" id="KW-0472">Membrane</keyword>
<evidence type="ECO:0000313" key="8">
    <source>
        <dbReference type="Proteomes" id="UP000001514"/>
    </source>
</evidence>
<dbReference type="Proteomes" id="UP000001514">
    <property type="component" value="Unassembled WGS sequence"/>
</dbReference>
<feature type="coiled-coil region" evidence="5">
    <location>
        <begin position="188"/>
        <end position="215"/>
    </location>
</feature>
<reference evidence="7 8" key="1">
    <citation type="journal article" date="2011" name="Science">
        <title>The Selaginella genome identifies genetic changes associated with the evolution of vascular plants.</title>
        <authorList>
            <person name="Banks J.A."/>
            <person name="Nishiyama T."/>
            <person name="Hasebe M."/>
            <person name="Bowman J.L."/>
            <person name="Gribskov M."/>
            <person name="dePamphilis C."/>
            <person name="Albert V.A."/>
            <person name="Aono N."/>
            <person name="Aoyama T."/>
            <person name="Ambrose B.A."/>
            <person name="Ashton N.W."/>
            <person name="Axtell M.J."/>
            <person name="Barker E."/>
            <person name="Barker M.S."/>
            <person name="Bennetzen J.L."/>
            <person name="Bonawitz N.D."/>
            <person name="Chapple C."/>
            <person name="Cheng C."/>
            <person name="Correa L.G."/>
            <person name="Dacre M."/>
            <person name="DeBarry J."/>
            <person name="Dreyer I."/>
            <person name="Elias M."/>
            <person name="Engstrom E.M."/>
            <person name="Estelle M."/>
            <person name="Feng L."/>
            <person name="Finet C."/>
            <person name="Floyd S.K."/>
            <person name="Frommer W.B."/>
            <person name="Fujita T."/>
            <person name="Gramzow L."/>
            <person name="Gutensohn M."/>
            <person name="Harholt J."/>
            <person name="Hattori M."/>
            <person name="Heyl A."/>
            <person name="Hirai T."/>
            <person name="Hiwatashi Y."/>
            <person name="Ishikawa M."/>
            <person name="Iwata M."/>
            <person name="Karol K.G."/>
            <person name="Koehler B."/>
            <person name="Kolukisaoglu U."/>
            <person name="Kubo M."/>
            <person name="Kurata T."/>
            <person name="Lalonde S."/>
            <person name="Li K."/>
            <person name="Li Y."/>
            <person name="Litt A."/>
            <person name="Lyons E."/>
            <person name="Manning G."/>
            <person name="Maruyama T."/>
            <person name="Michael T.P."/>
            <person name="Mikami K."/>
            <person name="Miyazaki S."/>
            <person name="Morinaga S."/>
            <person name="Murata T."/>
            <person name="Mueller-Roeber B."/>
            <person name="Nelson D.R."/>
            <person name="Obara M."/>
            <person name="Oguri Y."/>
            <person name="Olmstead R.G."/>
            <person name="Onodera N."/>
            <person name="Petersen B.L."/>
            <person name="Pils B."/>
            <person name="Prigge M."/>
            <person name="Rensing S.A."/>
            <person name="Riano-Pachon D.M."/>
            <person name="Roberts A.W."/>
            <person name="Sato Y."/>
            <person name="Scheller H.V."/>
            <person name="Schulz B."/>
            <person name="Schulz C."/>
            <person name="Shakirov E.V."/>
            <person name="Shibagaki N."/>
            <person name="Shinohara N."/>
            <person name="Shippen D.E."/>
            <person name="Soerensen I."/>
            <person name="Sotooka R."/>
            <person name="Sugimoto N."/>
            <person name="Sugita M."/>
            <person name="Sumikawa N."/>
            <person name="Tanurdzic M."/>
            <person name="Theissen G."/>
            <person name="Ulvskov P."/>
            <person name="Wakazuki S."/>
            <person name="Weng J.K."/>
            <person name="Willats W.W."/>
            <person name="Wipf D."/>
            <person name="Wolf P.G."/>
            <person name="Yang L."/>
            <person name="Zimmer A.D."/>
            <person name="Zhu Q."/>
            <person name="Mitros T."/>
            <person name="Hellsten U."/>
            <person name="Loque D."/>
            <person name="Otillar R."/>
            <person name="Salamov A."/>
            <person name="Schmutz J."/>
            <person name="Shapiro H."/>
            <person name="Lindquist E."/>
            <person name="Lucas S."/>
            <person name="Rokhsar D."/>
            <person name="Grigoriev I.V."/>
        </authorList>
    </citation>
    <scope>NUCLEOTIDE SEQUENCE [LARGE SCALE GENOMIC DNA]</scope>
</reference>
<dbReference type="GO" id="GO:0016020">
    <property type="term" value="C:membrane"/>
    <property type="evidence" value="ECO:0007669"/>
    <property type="project" value="UniProtKB-SubCell"/>
</dbReference>
<accession>D8RGG8</accession>
<proteinExistence type="predicted"/>
<protein>
    <recommendedName>
        <fullName evidence="6">MCAfunc domain-containing protein</fullName>
    </recommendedName>
</protein>
<evidence type="ECO:0000256" key="2">
    <source>
        <dbReference type="ARBA" id="ARBA00022692"/>
    </source>
</evidence>
<evidence type="ECO:0000313" key="7">
    <source>
        <dbReference type="EMBL" id="EFJ28356.1"/>
    </source>
</evidence>
<dbReference type="HOGENOM" id="CLU_738527_0_0_1"/>
<organism evidence="8">
    <name type="scientific">Selaginella moellendorffii</name>
    <name type="common">Spikemoss</name>
    <dbReference type="NCBI Taxonomy" id="88036"/>
    <lineage>
        <taxon>Eukaryota</taxon>
        <taxon>Viridiplantae</taxon>
        <taxon>Streptophyta</taxon>
        <taxon>Embryophyta</taxon>
        <taxon>Tracheophyta</taxon>
        <taxon>Lycopodiopsida</taxon>
        <taxon>Selaginellales</taxon>
        <taxon>Selaginellaceae</taxon>
        <taxon>Selaginella</taxon>
    </lineage>
</organism>
<evidence type="ECO:0000256" key="1">
    <source>
        <dbReference type="ARBA" id="ARBA00004167"/>
    </source>
</evidence>
<sequence length="395" mass="45547">MVFPVGDVATVAQIAGLDSLKLIAAVAAAAKNARMHKKNCRNFAQHLKLIGNLLEKLRLSELREHPETSEPLERLEEALRKAYILVNSCKNKSYLYLLAMGWNIVNQFKLRQAEIDRLLQIIPLISLVDNNRVRWQQLREIQRDQKEYTLDEDELRLQETVLKPDLSVNESRELRRNLSRNYPGLALEEALRKENKKLKKELQKMQSLMEEDQCDVIRRLIDITETDVKGTYEKDPDYMKEAKKYEQSNYEQSNSDAYTYQESHKSNETASKSWQLQDWHHDLYGCCGSPLLCVGTFLCPCCTFATVAATATNGIMPKHAACTNCLIYTMVLSCCFYTCCFRRKLRKLYNIEGGSCDDCWAHFLCFCCALVQEAREIKARERDGGNCHTLLLFIT</sequence>
<dbReference type="Gramene" id="EFJ28356">
    <property type="protein sequence ID" value="EFJ28356"/>
    <property type="gene ID" value="SELMODRAFT_93428"/>
</dbReference>
<dbReference type="KEGG" id="smo:SELMODRAFT_93428"/>
<dbReference type="Gene3D" id="1.20.930.20">
    <property type="entry name" value="Adaptor protein Cbl, N-terminal domain"/>
    <property type="match status" value="1"/>
</dbReference>
<evidence type="ECO:0000256" key="4">
    <source>
        <dbReference type="ARBA" id="ARBA00023136"/>
    </source>
</evidence>
<dbReference type="InterPro" id="IPR036537">
    <property type="entry name" value="Adaptor_Cbl_N_dom_sf"/>
</dbReference>
<dbReference type="InterPro" id="IPR045766">
    <property type="entry name" value="MCAfunc"/>
</dbReference>
<dbReference type="CDD" id="cd21037">
    <property type="entry name" value="MLKL_NTD"/>
    <property type="match status" value="1"/>
</dbReference>
<dbReference type="InParanoid" id="D8RGG8"/>
<dbReference type="FunFam" id="1.20.930.20:FF:000003">
    <property type="entry name" value="DNA mismatch repair protein MLH1"/>
    <property type="match status" value="1"/>
</dbReference>
<evidence type="ECO:0000256" key="3">
    <source>
        <dbReference type="ARBA" id="ARBA00022989"/>
    </source>
</evidence>
<evidence type="ECO:0000259" key="6">
    <source>
        <dbReference type="Pfam" id="PF19584"/>
    </source>
</evidence>
<gene>
    <name evidence="7" type="ORF">SELMODRAFT_93428</name>
</gene>
<keyword evidence="3" id="KW-1133">Transmembrane helix</keyword>
<dbReference type="NCBIfam" id="TIGR01571">
    <property type="entry name" value="A_thal_Cys_rich"/>
    <property type="match status" value="1"/>
</dbReference>
<dbReference type="InterPro" id="IPR006461">
    <property type="entry name" value="PLAC_motif_containing"/>
</dbReference>
<dbReference type="GO" id="GO:0005262">
    <property type="term" value="F:calcium channel activity"/>
    <property type="evidence" value="ECO:0007669"/>
    <property type="project" value="UniProtKB-ARBA"/>
</dbReference>
<keyword evidence="5" id="KW-0175">Coiled coil</keyword>
<dbReference type="AlphaFoldDB" id="D8RGG8"/>
<dbReference type="FunCoup" id="D8RGG8">
    <property type="interactions" value="1800"/>
</dbReference>
<dbReference type="GO" id="GO:0007166">
    <property type="term" value="P:cell surface receptor signaling pathway"/>
    <property type="evidence" value="ECO:0007669"/>
    <property type="project" value="InterPro"/>
</dbReference>
<keyword evidence="8" id="KW-1185">Reference proteome</keyword>
<keyword evidence="2" id="KW-0812">Transmembrane</keyword>
<dbReference type="Pfam" id="PF04749">
    <property type="entry name" value="PLAC8"/>
    <property type="match status" value="1"/>
</dbReference>
<dbReference type="InterPro" id="IPR059179">
    <property type="entry name" value="MLKL-like_MCAfunc"/>
</dbReference>
<comment type="subcellular location">
    <subcellularLocation>
        <location evidence="1">Membrane</location>
        <topology evidence="1">Single-pass membrane protein</topology>
    </subcellularLocation>
</comment>
<dbReference type="OMA" id="HEEWNTD"/>
<dbReference type="Pfam" id="PF19584">
    <property type="entry name" value="MCAfunc"/>
    <property type="match status" value="1"/>
</dbReference>
<evidence type="ECO:0000256" key="5">
    <source>
        <dbReference type="SAM" id="Coils"/>
    </source>
</evidence>
<dbReference type="PANTHER" id="PTHR46604:SF3">
    <property type="entry name" value="PROTEIN MID1-COMPLEMENTING ACTIVITY 1"/>
    <property type="match status" value="1"/>
</dbReference>
<feature type="domain" description="MCAfunc" evidence="6">
    <location>
        <begin position="22"/>
        <end position="164"/>
    </location>
</feature>
<name>D8RGG8_SELML</name>
<dbReference type="STRING" id="88036.D8RGG8"/>